<dbReference type="OrthoDB" id="1887047at2759"/>
<dbReference type="Proteomes" id="UP000188268">
    <property type="component" value="Unassembled WGS sequence"/>
</dbReference>
<evidence type="ECO:0000313" key="3">
    <source>
        <dbReference type="Proteomes" id="UP000188268"/>
    </source>
</evidence>
<accession>A0A1R3ISR5</accession>
<name>A0A1R3ISR5_COCAP</name>
<dbReference type="AlphaFoldDB" id="A0A1R3ISR5"/>
<keyword evidence="3" id="KW-1185">Reference proteome</keyword>
<organism evidence="2 3">
    <name type="scientific">Corchorus capsularis</name>
    <name type="common">Jute</name>
    <dbReference type="NCBI Taxonomy" id="210143"/>
    <lineage>
        <taxon>Eukaryota</taxon>
        <taxon>Viridiplantae</taxon>
        <taxon>Streptophyta</taxon>
        <taxon>Embryophyta</taxon>
        <taxon>Tracheophyta</taxon>
        <taxon>Spermatophyta</taxon>
        <taxon>Magnoliopsida</taxon>
        <taxon>eudicotyledons</taxon>
        <taxon>Gunneridae</taxon>
        <taxon>Pentapetalae</taxon>
        <taxon>rosids</taxon>
        <taxon>malvids</taxon>
        <taxon>Malvales</taxon>
        <taxon>Malvaceae</taxon>
        <taxon>Grewioideae</taxon>
        <taxon>Apeibeae</taxon>
        <taxon>Corchorus</taxon>
    </lineage>
</organism>
<feature type="region of interest" description="Disordered" evidence="1">
    <location>
        <begin position="1"/>
        <end position="26"/>
    </location>
</feature>
<comment type="caution">
    <text evidence="2">The sequence shown here is derived from an EMBL/GenBank/DDBJ whole genome shotgun (WGS) entry which is preliminary data.</text>
</comment>
<evidence type="ECO:0000313" key="2">
    <source>
        <dbReference type="EMBL" id="OMO85614.1"/>
    </source>
</evidence>
<dbReference type="EMBL" id="AWWV01009577">
    <property type="protein sequence ID" value="OMO85614.1"/>
    <property type="molecule type" value="Genomic_DNA"/>
</dbReference>
<dbReference type="Gramene" id="OMO85614">
    <property type="protein sequence ID" value="OMO85614"/>
    <property type="gene ID" value="CCACVL1_10079"/>
</dbReference>
<feature type="compositionally biased region" description="Polar residues" evidence="1">
    <location>
        <begin position="13"/>
        <end position="26"/>
    </location>
</feature>
<evidence type="ECO:0000256" key="1">
    <source>
        <dbReference type="SAM" id="MobiDB-lite"/>
    </source>
</evidence>
<proteinExistence type="predicted"/>
<sequence length="342" mass="35864">MGHGKSKKVDKNVPTSNPQIENTNEVGPQSLSNVAVCCTGITGVGTVGVPLKVLPHFSTSCVGDMSLPGIDRMIGASERDSYQNFMGAKVDNSKAQSVGNFMCCSSRELSLGGAQDGKEMGSNDNLVDCVVQSDYPKTLDGRFLTLGVGSNTEARAKSSAPSRGSIGKNDGAIYTQIVQNAGESFDVSAFSGAVHNVDSFSPSEYNLEVSGSTSSNFGLSSSRMSPMPQTRVAHSLLKAVHGTGSILSGLPPNQGFQSLSNVSPIVHSNSQSGLNVHIPQRMAARPSLSSYMTSKYATTAFDQVQNSNMGSIPNFQRGTFVATPAPGSSVTTRNWYRSGGSR</sequence>
<protein>
    <submittedName>
        <fullName evidence="2">Uncharacterized protein</fullName>
    </submittedName>
</protein>
<gene>
    <name evidence="2" type="ORF">CCACVL1_10079</name>
</gene>
<reference evidence="2 3" key="1">
    <citation type="submission" date="2013-09" db="EMBL/GenBank/DDBJ databases">
        <title>Corchorus capsularis genome sequencing.</title>
        <authorList>
            <person name="Alam M."/>
            <person name="Haque M.S."/>
            <person name="Islam M.S."/>
            <person name="Emdad E.M."/>
            <person name="Islam M.M."/>
            <person name="Ahmed B."/>
            <person name="Halim A."/>
            <person name="Hossen Q.M.M."/>
            <person name="Hossain M.Z."/>
            <person name="Ahmed R."/>
            <person name="Khan M.M."/>
            <person name="Islam R."/>
            <person name="Rashid M.M."/>
            <person name="Khan S.A."/>
            <person name="Rahman M.S."/>
            <person name="Alam M."/>
        </authorList>
    </citation>
    <scope>NUCLEOTIDE SEQUENCE [LARGE SCALE GENOMIC DNA]</scope>
    <source>
        <strain evidence="3">cv. CVL-1</strain>
        <tissue evidence="2">Whole seedling</tissue>
    </source>
</reference>